<dbReference type="InterPro" id="IPR051910">
    <property type="entry name" value="ComF/GntX_DNA_util-trans"/>
</dbReference>
<dbReference type="Proteomes" id="UP000006908">
    <property type="component" value="Chromosome"/>
</dbReference>
<dbReference type="PANTHER" id="PTHR47505">
    <property type="entry name" value="DNA UTILIZATION PROTEIN YHGH"/>
    <property type="match status" value="1"/>
</dbReference>
<dbReference type="CDD" id="cd06223">
    <property type="entry name" value="PRTases_typeI"/>
    <property type="match status" value="1"/>
</dbReference>
<comment type="similarity">
    <text evidence="1">Belongs to the ComF/GntX family.</text>
</comment>
<reference evidence="3 4" key="1">
    <citation type="journal article" date="2011" name="J. Bacteriol.">
        <title>Complete genome sequence of Gallibacterium anatis strain UMN179, isolated from a laying hen with peritonitis.</title>
        <authorList>
            <person name="Johnson T.J."/>
            <person name="Fernandez-Alarcon C."/>
            <person name="Bojesen A.M."/>
            <person name="Nolan L.K."/>
            <person name="Trampel D.W."/>
            <person name="Seemann T."/>
        </authorList>
    </citation>
    <scope>NUCLEOTIDE SEQUENCE [LARGE SCALE GENOMIC DNA]</scope>
    <source>
        <strain evidence="3 4">UMN179</strain>
    </source>
</reference>
<dbReference type="InterPro" id="IPR029057">
    <property type="entry name" value="PRTase-like"/>
</dbReference>
<accession>F4HEE5</accession>
<name>F4HEE5_GALAU</name>
<dbReference type="EMBL" id="CP002667">
    <property type="protein sequence ID" value="AEC18031.1"/>
    <property type="molecule type" value="Genomic_DNA"/>
</dbReference>
<dbReference type="RefSeq" id="WP_013746789.1">
    <property type="nucleotide sequence ID" value="NC_015460.1"/>
</dbReference>
<dbReference type="SUPFAM" id="SSF53271">
    <property type="entry name" value="PRTase-like"/>
    <property type="match status" value="1"/>
</dbReference>
<protein>
    <submittedName>
        <fullName evidence="3">Gluconate periplasmic binding protein</fullName>
    </submittedName>
</protein>
<dbReference type="eggNOG" id="COG1040">
    <property type="taxonomic scope" value="Bacteria"/>
</dbReference>
<dbReference type="Gene3D" id="3.40.50.2020">
    <property type="match status" value="1"/>
</dbReference>
<dbReference type="HOGENOM" id="CLU_099407_0_0_6"/>
<sequence>MSEYILRGTWKIGWALDVHTLASYIHFDRIETKRTIIGEALFQLKYRDDRTQVPFLVDELVKFLETRIVTPYIDVIFPTPSSKIREYQPVYDIASKVAQRLKKEFDPDFIHKIKNTSELKSLNDPLEREKILQGAFDVRDSSTYRNKKILIIDDLFRSGSTLNEISKTLYSKANVQNVYIVTLTKTRVNK</sequence>
<dbReference type="InterPro" id="IPR000836">
    <property type="entry name" value="PRTase_dom"/>
</dbReference>
<evidence type="ECO:0000259" key="2">
    <source>
        <dbReference type="Pfam" id="PF00156"/>
    </source>
</evidence>
<proteinExistence type="inferred from homology"/>
<organism evidence="3 4">
    <name type="scientific">Gallibacterium anatis (strain UMN179)</name>
    <name type="common">Pasteurella anatis</name>
    <dbReference type="NCBI Taxonomy" id="1005058"/>
    <lineage>
        <taxon>Bacteria</taxon>
        <taxon>Pseudomonadati</taxon>
        <taxon>Pseudomonadota</taxon>
        <taxon>Gammaproteobacteria</taxon>
        <taxon>Pasteurellales</taxon>
        <taxon>Pasteurellaceae</taxon>
        <taxon>Gallibacterium</taxon>
    </lineage>
</organism>
<dbReference type="PANTHER" id="PTHR47505:SF1">
    <property type="entry name" value="DNA UTILIZATION PROTEIN YHGH"/>
    <property type="match status" value="1"/>
</dbReference>
<evidence type="ECO:0000313" key="4">
    <source>
        <dbReference type="Proteomes" id="UP000006908"/>
    </source>
</evidence>
<dbReference type="STRING" id="1005058.UMN179_02018"/>
<dbReference type="Pfam" id="PF00156">
    <property type="entry name" value="Pribosyltran"/>
    <property type="match status" value="1"/>
</dbReference>
<feature type="domain" description="Phosphoribosyltransferase" evidence="2">
    <location>
        <begin position="93"/>
        <end position="184"/>
    </location>
</feature>
<dbReference type="AlphaFoldDB" id="F4HEE5"/>
<gene>
    <name evidence="3" type="ordered locus">UMN179_02018</name>
</gene>
<evidence type="ECO:0000313" key="3">
    <source>
        <dbReference type="EMBL" id="AEC18031.1"/>
    </source>
</evidence>
<dbReference type="KEGG" id="gan:UMN179_02018"/>
<evidence type="ECO:0000256" key="1">
    <source>
        <dbReference type="ARBA" id="ARBA00008007"/>
    </source>
</evidence>